<dbReference type="NCBIfam" id="NF047500">
    <property type="entry name" value="choline_R_CudC"/>
    <property type="match status" value="1"/>
</dbReference>
<proteinExistence type="inferred from homology"/>
<gene>
    <name evidence="5" type="ORF">CFK37_09395</name>
</gene>
<dbReference type="RefSeq" id="WP_089061614.1">
    <property type="nucleotide sequence ID" value="NZ_CP022315.1"/>
</dbReference>
<evidence type="ECO:0000313" key="5">
    <source>
        <dbReference type="EMBL" id="ASK62354.1"/>
    </source>
</evidence>
<dbReference type="InterPro" id="IPR026282">
    <property type="entry name" value="MJ1563"/>
</dbReference>
<dbReference type="InterPro" id="IPR036390">
    <property type="entry name" value="WH_DNA-bd_sf"/>
</dbReference>
<dbReference type="AlphaFoldDB" id="A0A220U260"/>
<comment type="similarity">
    <text evidence="4">Belongs to the GbsR family.</text>
</comment>
<dbReference type="PANTHER" id="PTHR38465:SF1">
    <property type="entry name" value="HTH-TYPE TRANSCRIPTIONAL REGULATOR MJ1563-RELATED"/>
    <property type="match status" value="1"/>
</dbReference>
<accession>A0A220U260</accession>
<dbReference type="SUPFAM" id="SSF46785">
    <property type="entry name" value="Winged helix' DNA-binding domain"/>
    <property type="match status" value="1"/>
</dbReference>
<dbReference type="Gene3D" id="1.10.10.10">
    <property type="entry name" value="Winged helix-like DNA-binding domain superfamily/Winged helix DNA-binding domain"/>
    <property type="match status" value="1"/>
</dbReference>
<dbReference type="PIRSF" id="PIRSF006707">
    <property type="entry name" value="MJ1563"/>
    <property type="match status" value="1"/>
</dbReference>
<keyword evidence="2 4" id="KW-0238">DNA-binding</keyword>
<organism evidence="5 6">
    <name type="scientific">Virgibacillus phasianinus</name>
    <dbReference type="NCBI Taxonomy" id="2017483"/>
    <lineage>
        <taxon>Bacteria</taxon>
        <taxon>Bacillati</taxon>
        <taxon>Bacillota</taxon>
        <taxon>Bacilli</taxon>
        <taxon>Bacillales</taxon>
        <taxon>Bacillaceae</taxon>
        <taxon>Virgibacillus</taxon>
    </lineage>
</organism>
<keyword evidence="6" id="KW-1185">Reference proteome</keyword>
<dbReference type="InterPro" id="IPR036388">
    <property type="entry name" value="WH-like_DNA-bd_sf"/>
</dbReference>
<dbReference type="InterPro" id="IPR052362">
    <property type="entry name" value="HTH-GbsR_regulator"/>
</dbReference>
<evidence type="ECO:0000313" key="6">
    <source>
        <dbReference type="Proteomes" id="UP000198312"/>
    </source>
</evidence>
<dbReference type="GO" id="GO:0003677">
    <property type="term" value="F:DNA binding"/>
    <property type="evidence" value="ECO:0007669"/>
    <property type="project" value="UniProtKB-UniRule"/>
</dbReference>
<evidence type="ECO:0000256" key="3">
    <source>
        <dbReference type="ARBA" id="ARBA00023163"/>
    </source>
</evidence>
<evidence type="ECO:0000256" key="1">
    <source>
        <dbReference type="ARBA" id="ARBA00023015"/>
    </source>
</evidence>
<sequence length="192" mass="22615">MEGNRNNFSNEKAKEKIDQAENMMVNTISETMDLYGVTPSVGRLYATMYFKHQPITLDEMKEALGMSKPSMSTSVRKLQEINIVQKVWQKGSRKDSFMAEKNFFNYFTQFFGMKWEREVSMFLVSIRKAQEQLNDVIENSEIDEALRERAQLHYQQLDDAMVYYHWLEKLTKLTKSGEIYNYIPVEDAGERD</sequence>
<dbReference type="EMBL" id="CP022315">
    <property type="protein sequence ID" value="ASK62354.1"/>
    <property type="molecule type" value="Genomic_DNA"/>
</dbReference>
<reference evidence="5 6" key="1">
    <citation type="submission" date="2017-07" db="EMBL/GenBank/DDBJ databases">
        <title>Virgibacillus sp. LM2416.</title>
        <authorList>
            <person name="Tak E.J."/>
            <person name="Bae J.-W."/>
        </authorList>
    </citation>
    <scope>NUCLEOTIDE SEQUENCE [LARGE SCALE GENOMIC DNA]</scope>
    <source>
        <strain evidence="5 6">LM2416</strain>
    </source>
</reference>
<evidence type="ECO:0000256" key="2">
    <source>
        <dbReference type="ARBA" id="ARBA00023125"/>
    </source>
</evidence>
<dbReference type="OrthoDB" id="9800374at2"/>
<keyword evidence="3 4" id="KW-0804">Transcription</keyword>
<dbReference type="KEGG" id="vil:CFK37_09395"/>
<name>A0A220U260_9BACI</name>
<evidence type="ECO:0000256" key="4">
    <source>
        <dbReference type="PIRNR" id="PIRNR006707"/>
    </source>
</evidence>
<protein>
    <recommendedName>
        <fullName evidence="4">HTH-type transcriptional regulator</fullName>
    </recommendedName>
</protein>
<keyword evidence="1 4" id="KW-0805">Transcription regulation</keyword>
<dbReference type="PANTHER" id="PTHR38465">
    <property type="entry name" value="HTH-TYPE TRANSCRIPTIONAL REGULATOR MJ1563-RELATED"/>
    <property type="match status" value="1"/>
</dbReference>
<dbReference type="Proteomes" id="UP000198312">
    <property type="component" value="Chromosome"/>
</dbReference>